<accession>A0ABY9VKM5</accession>
<feature type="domain" description="NERD" evidence="1">
    <location>
        <begin position="37"/>
        <end position="147"/>
    </location>
</feature>
<reference evidence="2 3" key="1">
    <citation type="submission" date="2023-09" db="EMBL/GenBank/DDBJ databases">
        <title>Microbial mechanism of fulvic acid promoting antimony reduction mineralization in rice fields.</title>
        <authorList>
            <person name="Chen G."/>
            <person name="Lan J."/>
        </authorList>
    </citation>
    <scope>NUCLEOTIDE SEQUENCE [LARGE SCALE GENOMIC DNA]</scope>
    <source>
        <strain evidence="2 3">PS1</strain>
    </source>
</reference>
<dbReference type="PROSITE" id="PS50965">
    <property type="entry name" value="NERD"/>
    <property type="match status" value="1"/>
</dbReference>
<protein>
    <submittedName>
        <fullName evidence="2">Nuclease-related domain-containing protein</fullName>
    </submittedName>
</protein>
<dbReference type="EMBL" id="CP134494">
    <property type="protein sequence ID" value="WNF23170.1"/>
    <property type="molecule type" value="Genomic_DNA"/>
</dbReference>
<evidence type="ECO:0000313" key="3">
    <source>
        <dbReference type="Proteomes" id="UP001303324"/>
    </source>
</evidence>
<dbReference type="Pfam" id="PF08378">
    <property type="entry name" value="NERD"/>
    <property type="match status" value="1"/>
</dbReference>
<dbReference type="InterPro" id="IPR011528">
    <property type="entry name" value="NERD"/>
</dbReference>
<keyword evidence="3" id="KW-1185">Reference proteome</keyword>
<organism evidence="2 3">
    <name type="scientific">Mesobacillus jeotgali</name>
    <dbReference type="NCBI Taxonomy" id="129985"/>
    <lineage>
        <taxon>Bacteria</taxon>
        <taxon>Bacillati</taxon>
        <taxon>Bacillota</taxon>
        <taxon>Bacilli</taxon>
        <taxon>Bacillales</taxon>
        <taxon>Bacillaceae</taxon>
        <taxon>Mesobacillus</taxon>
    </lineage>
</organism>
<gene>
    <name evidence="2" type="ORF">RH061_01185</name>
</gene>
<name>A0ABY9VKM5_9BACI</name>
<dbReference type="RefSeq" id="WP_311073365.1">
    <property type="nucleotide sequence ID" value="NZ_CP134494.1"/>
</dbReference>
<evidence type="ECO:0000259" key="1">
    <source>
        <dbReference type="PROSITE" id="PS50965"/>
    </source>
</evidence>
<sequence>MILKQRSEPDELKIMNLLEPRMIFTEKEKQRHYSLRKGYKGEVQYDIWMKSLEIQNLTLNDLLLESSSTTFQIDSSVITQNKLFLFEVKDYEGDYYYENERLKLIHGEEIKDPLLQLKRSTSLFRQLLSSLGFHLEIESYVIFINPEFTLYQAAPKNAPIILPSQLNRFMKKLNKRQSTLNNLHQKIADKLLVLHTVDNPYKRVPKYKYEQLKKGIVCGECHSFVDRIVKREFVCSYCGTREKIETNVLRNIEEINLLFPDKKITTTLIYEWSNGTLSRKVIRHILTDNLKVIGTKRHQYFDYSNK</sequence>
<dbReference type="Proteomes" id="UP001303324">
    <property type="component" value="Chromosome"/>
</dbReference>
<proteinExistence type="predicted"/>
<evidence type="ECO:0000313" key="2">
    <source>
        <dbReference type="EMBL" id="WNF23170.1"/>
    </source>
</evidence>